<protein>
    <recommendedName>
        <fullName evidence="2">Phage terminase large subunit N-terminal domain-containing protein</fullName>
    </recommendedName>
</protein>
<dbReference type="Gene3D" id="3.40.50.300">
    <property type="entry name" value="P-loop containing nucleotide triphosphate hydrolases"/>
    <property type="match status" value="1"/>
</dbReference>
<evidence type="ECO:0000313" key="1">
    <source>
        <dbReference type="EMBL" id="GAF77331.1"/>
    </source>
</evidence>
<name>X0SQB4_9ZZZZ</name>
<gene>
    <name evidence="1" type="ORF">S01H1_08554</name>
</gene>
<sequence length="171" mass="19793">MSLTGRYETTTAFEKICKLKKDVRIIQGGKGSSKTVSILMLFILLAISWREGLVISVVAQSMPNLLSGAIRDFEKILKSWGLYDKFKINNTRHTYEFGSNLIEFFSVDGEASRLGSRRTHLYVNEADFIKFTTYIELYSRTSEFTILDYNPRRKFWVHKELIGEPDVDFLI</sequence>
<accession>X0SQB4</accession>
<evidence type="ECO:0008006" key="2">
    <source>
        <dbReference type="Google" id="ProtNLM"/>
    </source>
</evidence>
<dbReference type="EMBL" id="BARS01004382">
    <property type="protein sequence ID" value="GAF77331.1"/>
    <property type="molecule type" value="Genomic_DNA"/>
</dbReference>
<organism evidence="1">
    <name type="scientific">marine sediment metagenome</name>
    <dbReference type="NCBI Taxonomy" id="412755"/>
    <lineage>
        <taxon>unclassified sequences</taxon>
        <taxon>metagenomes</taxon>
        <taxon>ecological metagenomes</taxon>
    </lineage>
</organism>
<feature type="non-terminal residue" evidence="1">
    <location>
        <position position="171"/>
    </location>
</feature>
<proteinExistence type="predicted"/>
<dbReference type="AlphaFoldDB" id="X0SQB4"/>
<reference evidence="1" key="1">
    <citation type="journal article" date="2014" name="Front. Microbiol.">
        <title>High frequency of phylogenetically diverse reductive dehalogenase-homologous genes in deep subseafloor sedimentary metagenomes.</title>
        <authorList>
            <person name="Kawai M."/>
            <person name="Futagami T."/>
            <person name="Toyoda A."/>
            <person name="Takaki Y."/>
            <person name="Nishi S."/>
            <person name="Hori S."/>
            <person name="Arai W."/>
            <person name="Tsubouchi T."/>
            <person name="Morono Y."/>
            <person name="Uchiyama I."/>
            <person name="Ito T."/>
            <person name="Fujiyama A."/>
            <person name="Inagaki F."/>
            <person name="Takami H."/>
        </authorList>
    </citation>
    <scope>NUCLEOTIDE SEQUENCE</scope>
    <source>
        <strain evidence="1">Expedition CK06-06</strain>
    </source>
</reference>
<comment type="caution">
    <text evidence="1">The sequence shown here is derived from an EMBL/GenBank/DDBJ whole genome shotgun (WGS) entry which is preliminary data.</text>
</comment>
<dbReference type="InterPro" id="IPR027417">
    <property type="entry name" value="P-loop_NTPase"/>
</dbReference>